<name>A0A1Q8RUW7_9PEZI</name>
<gene>
    <name evidence="3" type="ORF">CCHL11_00184</name>
</gene>
<feature type="transmembrane region" description="Helical" evidence="2">
    <location>
        <begin position="209"/>
        <end position="228"/>
    </location>
</feature>
<dbReference type="Proteomes" id="UP000186583">
    <property type="component" value="Unassembled WGS sequence"/>
</dbReference>
<dbReference type="AlphaFoldDB" id="A0A1Q8RUW7"/>
<comment type="caution">
    <text evidence="3">The sequence shown here is derived from an EMBL/GenBank/DDBJ whole genome shotgun (WGS) entry which is preliminary data.</text>
</comment>
<proteinExistence type="predicted"/>
<keyword evidence="2" id="KW-1133">Transmembrane helix</keyword>
<accession>A0A1Q8RUW7</accession>
<evidence type="ECO:0000256" key="2">
    <source>
        <dbReference type="SAM" id="Phobius"/>
    </source>
</evidence>
<feature type="transmembrane region" description="Helical" evidence="2">
    <location>
        <begin position="273"/>
        <end position="293"/>
    </location>
</feature>
<evidence type="ECO:0000313" key="4">
    <source>
        <dbReference type="Proteomes" id="UP000186583"/>
    </source>
</evidence>
<feature type="region of interest" description="Disordered" evidence="1">
    <location>
        <begin position="461"/>
        <end position="545"/>
    </location>
</feature>
<evidence type="ECO:0000256" key="1">
    <source>
        <dbReference type="SAM" id="MobiDB-lite"/>
    </source>
</evidence>
<protein>
    <submittedName>
        <fullName evidence="3">Uncharacterized protein</fullName>
    </submittedName>
</protein>
<organism evidence="3 4">
    <name type="scientific">Colletotrichum chlorophyti</name>
    <dbReference type="NCBI Taxonomy" id="708187"/>
    <lineage>
        <taxon>Eukaryota</taxon>
        <taxon>Fungi</taxon>
        <taxon>Dikarya</taxon>
        <taxon>Ascomycota</taxon>
        <taxon>Pezizomycotina</taxon>
        <taxon>Sordariomycetes</taxon>
        <taxon>Hypocreomycetidae</taxon>
        <taxon>Glomerellales</taxon>
        <taxon>Glomerellaceae</taxon>
        <taxon>Colletotrichum</taxon>
    </lineage>
</organism>
<sequence length="545" mass="59085">MGSRSVVSYLASSCPPTEPACIEVFCGWPLSGQYGFGQRVLYYILLATCVLARRKEWIRAVCIAAALLVPAVAAIHGIVLAALHVDGAIDVDVYGALQFCTIGILAVPITVKVSDTYFHERGRNTVFVWTGLLLAGLLSLAVEFYRSNAIPCFHDNDNNPISSNPKKFPYGGGAMCGLTCSQQDGPFSLLRSKAASEIFVVPQPDELQFGYAMFLAAACCVPAIISLISMRNKIVITDWIKRQGAGPPRHEKPTGALETESDKPSDLYKTFRGFLNTVEILVFGGVVLAILIIGEVNFWSPQMDYHTEPMGSIGQWGTIVATGLAAIGSFLLKLLDDIKEPPQNPMAVCGCTHCQWVTEAPQDSDVELQRTSTEIRTEHFENGLGRLSGASTLGSIGDPGYRRRISRGLVTVGTWFGTATEDPFGAPDVRGTAWPHIPGESIRNSRLALTSDQFSTYREIEPAHTEAPPEPTPGGEDGSTTPKAASSSQRDRSISPKSLVQRAAAPKRHSEPSTNAFARDQAQPERRSTLDVPKPPNTHHRLPRL</sequence>
<feature type="transmembrane region" description="Helical" evidence="2">
    <location>
        <begin position="95"/>
        <end position="114"/>
    </location>
</feature>
<keyword evidence="4" id="KW-1185">Reference proteome</keyword>
<dbReference type="STRING" id="708187.A0A1Q8RUW7"/>
<keyword evidence="2" id="KW-0812">Transmembrane</keyword>
<keyword evidence="2" id="KW-0472">Membrane</keyword>
<dbReference type="EMBL" id="MPGH01000088">
    <property type="protein sequence ID" value="OLN88030.1"/>
    <property type="molecule type" value="Genomic_DNA"/>
</dbReference>
<feature type="transmembrane region" description="Helical" evidence="2">
    <location>
        <begin position="126"/>
        <end position="145"/>
    </location>
</feature>
<feature type="transmembrane region" description="Helical" evidence="2">
    <location>
        <begin position="60"/>
        <end position="83"/>
    </location>
</feature>
<dbReference type="OrthoDB" id="5863171at2759"/>
<reference evidence="3 4" key="1">
    <citation type="submission" date="2016-11" db="EMBL/GenBank/DDBJ databases">
        <title>Draft Genome Assembly of Colletotrichum chlorophyti a pathogen of herbaceous plants.</title>
        <authorList>
            <person name="Gan P."/>
            <person name="Narusaka M."/>
            <person name="Tsushima A."/>
            <person name="Narusaka Y."/>
            <person name="Takano Y."/>
            <person name="Shirasu K."/>
        </authorList>
    </citation>
    <scope>NUCLEOTIDE SEQUENCE [LARGE SCALE GENOMIC DNA]</scope>
    <source>
        <strain evidence="3 4">NTL11</strain>
    </source>
</reference>
<feature type="transmembrane region" description="Helical" evidence="2">
    <location>
        <begin position="313"/>
        <end position="332"/>
    </location>
</feature>
<evidence type="ECO:0000313" key="3">
    <source>
        <dbReference type="EMBL" id="OLN88030.1"/>
    </source>
</evidence>